<dbReference type="GO" id="GO:0012505">
    <property type="term" value="C:endomembrane system"/>
    <property type="evidence" value="ECO:0007669"/>
    <property type="project" value="UniProtKB-SubCell"/>
</dbReference>
<comment type="similarity">
    <text evidence="9">Belongs to the Ca(2+):cation antiporter (CaCA) (TC 2.A.19) family.</text>
</comment>
<evidence type="ECO:0000256" key="2">
    <source>
        <dbReference type="ARBA" id="ARBA00022448"/>
    </source>
</evidence>
<keyword evidence="7 9" id="KW-0406">Ion transport</keyword>
<evidence type="ECO:0000256" key="1">
    <source>
        <dbReference type="ARBA" id="ARBA00004127"/>
    </source>
</evidence>
<name>A0A2H6BVV9_MICAE</name>
<feature type="transmembrane region" description="Helical" evidence="9">
    <location>
        <begin position="320"/>
        <end position="341"/>
    </location>
</feature>
<organism evidence="10 11">
    <name type="scientific">Microcystis aeruginosa NIES-298</name>
    <dbReference type="NCBI Taxonomy" id="449468"/>
    <lineage>
        <taxon>Bacteria</taxon>
        <taxon>Bacillati</taxon>
        <taxon>Cyanobacteriota</taxon>
        <taxon>Cyanophyceae</taxon>
        <taxon>Oscillatoriophycideae</taxon>
        <taxon>Chroococcales</taxon>
        <taxon>Microcystaceae</taxon>
        <taxon>Microcystis</taxon>
    </lineage>
</organism>
<evidence type="ECO:0000256" key="9">
    <source>
        <dbReference type="RuleBase" id="RU365028"/>
    </source>
</evidence>
<keyword evidence="9" id="KW-0050">Antiport</keyword>
<evidence type="ECO:0000256" key="5">
    <source>
        <dbReference type="ARBA" id="ARBA00022837"/>
    </source>
</evidence>
<feature type="transmembrane region" description="Helical" evidence="9">
    <location>
        <begin position="30"/>
        <end position="57"/>
    </location>
</feature>
<comment type="caution">
    <text evidence="9">Lacks conserved residue(s) required for the propagation of feature annotation.</text>
</comment>
<evidence type="ECO:0000256" key="3">
    <source>
        <dbReference type="ARBA" id="ARBA00022568"/>
    </source>
</evidence>
<evidence type="ECO:0000313" key="11">
    <source>
        <dbReference type="Proteomes" id="UP000236321"/>
    </source>
</evidence>
<keyword evidence="3 9" id="KW-0109">Calcium transport</keyword>
<evidence type="ECO:0000313" key="10">
    <source>
        <dbReference type="EMBL" id="GBD54296.1"/>
    </source>
</evidence>
<dbReference type="InterPro" id="IPR004837">
    <property type="entry name" value="NaCa_Exmemb"/>
</dbReference>
<keyword evidence="5 9" id="KW-0106">Calcium</keyword>
<dbReference type="Proteomes" id="UP000236321">
    <property type="component" value="Unassembled WGS sequence"/>
</dbReference>
<gene>
    <name evidence="10" type="ORF">BGM30_33890</name>
</gene>
<keyword evidence="2 9" id="KW-0813">Transport</keyword>
<dbReference type="GO" id="GO:0016020">
    <property type="term" value="C:membrane"/>
    <property type="evidence" value="ECO:0007669"/>
    <property type="project" value="InterPro"/>
</dbReference>
<dbReference type="PANTHER" id="PTHR31503:SF22">
    <property type="entry name" value="VACUOLAR CALCIUM ION TRANSPORTER"/>
    <property type="match status" value="1"/>
</dbReference>
<keyword evidence="6 9" id="KW-1133">Transmembrane helix</keyword>
<dbReference type="GO" id="GO:0015369">
    <property type="term" value="F:calcium:proton antiporter activity"/>
    <property type="evidence" value="ECO:0007669"/>
    <property type="project" value="UniProtKB-UniRule"/>
</dbReference>
<evidence type="ECO:0000256" key="4">
    <source>
        <dbReference type="ARBA" id="ARBA00022692"/>
    </source>
</evidence>
<feature type="transmembrane region" description="Helical" evidence="9">
    <location>
        <begin position="226"/>
        <end position="245"/>
    </location>
</feature>
<dbReference type="InterPro" id="IPR004713">
    <property type="entry name" value="CaH_exchang"/>
</dbReference>
<feature type="transmembrane region" description="Helical" evidence="9">
    <location>
        <begin position="92"/>
        <end position="117"/>
    </location>
</feature>
<comment type="subcellular location">
    <subcellularLocation>
        <location evidence="1">Endomembrane system</location>
        <topology evidence="1">Multi-pass membrane protein</topology>
    </subcellularLocation>
</comment>
<keyword evidence="8 9" id="KW-0472">Membrane</keyword>
<feature type="transmembrane region" description="Helical" evidence="9">
    <location>
        <begin position="257"/>
        <end position="275"/>
    </location>
</feature>
<accession>A0A2H6BVV9</accession>
<feature type="transmembrane region" description="Helical" evidence="9">
    <location>
        <begin position="129"/>
        <end position="150"/>
    </location>
</feature>
<dbReference type="PANTHER" id="PTHR31503">
    <property type="entry name" value="VACUOLAR CALCIUM ION TRANSPORTER"/>
    <property type="match status" value="1"/>
</dbReference>
<feature type="transmembrane region" description="Helical" evidence="9">
    <location>
        <begin position="162"/>
        <end position="182"/>
    </location>
</feature>
<feature type="transmembrane region" description="Helical" evidence="9">
    <location>
        <begin position="348"/>
        <end position="367"/>
    </location>
</feature>
<proteinExistence type="inferred from homology"/>
<keyword evidence="4 9" id="KW-0812">Transmembrane</keyword>
<reference evidence="11" key="1">
    <citation type="submission" date="2017-12" db="EMBL/GenBank/DDBJ databases">
        <title>Improved Draft Genome Sequence of Microcystis aeruginosa NIES-298, a Microcystin-Producing Cyanobacterium from Lake Kasumigaura, Japan.</title>
        <authorList>
            <person name="Yamaguchi H."/>
            <person name="Suzuki S."/>
            <person name="Kawachi M."/>
        </authorList>
    </citation>
    <scope>NUCLEOTIDE SEQUENCE [LARGE SCALE GENOMIC DNA]</scope>
    <source>
        <strain evidence="11">NIES-298</strain>
    </source>
</reference>
<dbReference type="InterPro" id="IPR004798">
    <property type="entry name" value="CAX-like"/>
</dbReference>
<dbReference type="NCBIfam" id="TIGR00378">
    <property type="entry name" value="cax"/>
    <property type="match status" value="1"/>
</dbReference>
<dbReference type="EMBL" id="BEYQ01000011">
    <property type="protein sequence ID" value="GBD54296.1"/>
    <property type="molecule type" value="Genomic_DNA"/>
</dbReference>
<feature type="transmembrane region" description="Helical" evidence="9">
    <location>
        <begin position="64"/>
        <end position="86"/>
    </location>
</feature>
<dbReference type="Gene3D" id="1.20.1420.30">
    <property type="entry name" value="NCX, central ion-binding region"/>
    <property type="match status" value="1"/>
</dbReference>
<dbReference type="AlphaFoldDB" id="A0A2H6BVV9"/>
<comment type="function">
    <text evidence="9">Ca(+)/H(+) antiporter that extrudes calcium in exchange for external protons.</text>
</comment>
<evidence type="ECO:0000256" key="8">
    <source>
        <dbReference type="ARBA" id="ARBA00023136"/>
    </source>
</evidence>
<evidence type="ECO:0000256" key="6">
    <source>
        <dbReference type="ARBA" id="ARBA00022989"/>
    </source>
</evidence>
<protein>
    <recommendedName>
        <fullName evidence="9">Ca(2+)/H(+) antiporter</fullName>
    </recommendedName>
</protein>
<dbReference type="InterPro" id="IPR044880">
    <property type="entry name" value="NCX_ion-bd_dom_sf"/>
</dbReference>
<evidence type="ECO:0000256" key="7">
    <source>
        <dbReference type="ARBA" id="ARBA00023065"/>
    </source>
</evidence>
<sequence>MSAKNKFLLLLLIFVPITLAAEWLKLSPVLVFVLSALAIVPLAAFIAEATEVIAAIIGPTLGGLLNATFGNLTEMVVSVVALRAGLVEVVKASILGAIIANLLLGLGLAMLLGGLRFQQQNFAPEIARLNASSLLLSVLVLLTPSAIHFTSDGLPKAAIQNFSYAAAILLLIFYGLSLIFSLKSQQDVEGLNGLEARENQPQPVSGRNALATRDCRMSKFGKPVTILLICTVALVVISEILVGSLEETVKVLGWTELFTGIILLPLFGGVVEYITCVTTALKNKMDLTVAVSIGSTLQVVLFVAPLLVLVSLFFPTPLSLEFNVFGMFAATAAVLITSSISSDGQSNWLEGVLLLILYAVLGTAFYLHP</sequence>
<dbReference type="GO" id="GO:0006874">
    <property type="term" value="P:intracellular calcium ion homeostasis"/>
    <property type="evidence" value="ECO:0007669"/>
    <property type="project" value="TreeGrafter"/>
</dbReference>
<feature type="transmembrane region" description="Helical" evidence="9">
    <location>
        <begin position="287"/>
        <end position="314"/>
    </location>
</feature>
<dbReference type="Pfam" id="PF01699">
    <property type="entry name" value="Na_Ca_ex"/>
    <property type="match status" value="2"/>
</dbReference>
<dbReference type="RefSeq" id="WP_103112886.1">
    <property type="nucleotide sequence ID" value="NZ_BEIU01000013.1"/>
</dbReference>
<comment type="caution">
    <text evidence="10">The sequence shown here is derived from an EMBL/GenBank/DDBJ whole genome shotgun (WGS) entry which is preliminary data.</text>
</comment>